<reference evidence="2" key="1">
    <citation type="submission" date="2021-01" db="EMBL/GenBank/DDBJ databases">
        <authorList>
            <person name="Corre E."/>
            <person name="Pelletier E."/>
            <person name="Niang G."/>
            <person name="Scheremetjew M."/>
            <person name="Finn R."/>
            <person name="Kale V."/>
            <person name="Holt S."/>
            <person name="Cochrane G."/>
            <person name="Meng A."/>
            <person name="Brown T."/>
            <person name="Cohen L."/>
        </authorList>
    </citation>
    <scope>NUCLEOTIDE SEQUENCE</scope>
    <source>
        <strain evidence="2">CCMP622</strain>
    </source>
</reference>
<sequence>MVLIPVYAYSIAYFWNSAFTLGLYHFVLPKEEEDSEDVELDRQSLPKNMQVVNDEEMCAFADENQTIGHPVVRYLHLSTDFHLPHSPLPKDSTRRQRQISMMTAH</sequence>
<name>A0A7S2TII8_9EUKA</name>
<gene>
    <name evidence="2" type="ORF">LSP00402_LOCUS3975</name>
</gene>
<organism evidence="2">
    <name type="scientific">Lotharella oceanica</name>
    <dbReference type="NCBI Taxonomy" id="641309"/>
    <lineage>
        <taxon>Eukaryota</taxon>
        <taxon>Sar</taxon>
        <taxon>Rhizaria</taxon>
        <taxon>Cercozoa</taxon>
        <taxon>Chlorarachniophyceae</taxon>
        <taxon>Lotharella</taxon>
    </lineage>
</organism>
<dbReference type="EMBL" id="HBHP01006399">
    <property type="protein sequence ID" value="CAD9752000.1"/>
    <property type="molecule type" value="Transcribed_RNA"/>
</dbReference>
<protein>
    <submittedName>
        <fullName evidence="2">Uncharacterized protein</fullName>
    </submittedName>
</protein>
<proteinExistence type="predicted"/>
<accession>A0A7S2TII8</accession>
<feature type="region of interest" description="Disordered" evidence="1">
    <location>
        <begin position="85"/>
        <end position="105"/>
    </location>
</feature>
<evidence type="ECO:0000256" key="1">
    <source>
        <dbReference type="SAM" id="MobiDB-lite"/>
    </source>
</evidence>
<evidence type="ECO:0000313" key="2">
    <source>
        <dbReference type="EMBL" id="CAD9752000.1"/>
    </source>
</evidence>
<dbReference type="AlphaFoldDB" id="A0A7S2TII8"/>